<comment type="function">
    <text evidence="9">Part of the tripartite ATP-independent periplasmic (TRAP) transport system.</text>
</comment>
<evidence type="ECO:0000256" key="9">
    <source>
        <dbReference type="RuleBase" id="RU369079"/>
    </source>
</evidence>
<keyword evidence="12" id="KW-1185">Reference proteome</keyword>
<evidence type="ECO:0000256" key="5">
    <source>
        <dbReference type="ARBA" id="ARBA00022692"/>
    </source>
</evidence>
<organism evidence="11 12">
    <name type="scientific">Pseudorhodoplanes sinuspersici</name>
    <dbReference type="NCBI Taxonomy" id="1235591"/>
    <lineage>
        <taxon>Bacteria</taxon>
        <taxon>Pseudomonadati</taxon>
        <taxon>Pseudomonadota</taxon>
        <taxon>Alphaproteobacteria</taxon>
        <taxon>Hyphomicrobiales</taxon>
        <taxon>Pseudorhodoplanes</taxon>
    </lineage>
</organism>
<evidence type="ECO:0000256" key="6">
    <source>
        <dbReference type="ARBA" id="ARBA00022989"/>
    </source>
</evidence>
<feature type="transmembrane region" description="Helical" evidence="9">
    <location>
        <begin position="92"/>
        <end position="111"/>
    </location>
</feature>
<comment type="similarity">
    <text evidence="8 9">Belongs to the TRAP transporter small permease family.</text>
</comment>
<protein>
    <recommendedName>
        <fullName evidence="9">TRAP transporter small permease protein</fullName>
    </recommendedName>
</protein>
<evidence type="ECO:0000259" key="10">
    <source>
        <dbReference type="Pfam" id="PF04290"/>
    </source>
</evidence>
<dbReference type="RefSeq" id="WP_086088315.1">
    <property type="nucleotide sequence ID" value="NZ_CP021112.1"/>
</dbReference>
<dbReference type="STRING" id="1235591.CAK95_13070"/>
<dbReference type="PANTHER" id="PTHR35011">
    <property type="entry name" value="2,3-DIKETO-L-GULONATE TRAP TRANSPORTER SMALL PERMEASE PROTEIN YIAM"/>
    <property type="match status" value="1"/>
</dbReference>
<evidence type="ECO:0000256" key="7">
    <source>
        <dbReference type="ARBA" id="ARBA00023136"/>
    </source>
</evidence>
<evidence type="ECO:0000256" key="4">
    <source>
        <dbReference type="ARBA" id="ARBA00022519"/>
    </source>
</evidence>
<dbReference type="OrthoDB" id="9794346at2"/>
<feature type="transmembrane region" description="Helical" evidence="9">
    <location>
        <begin position="131"/>
        <end position="149"/>
    </location>
</feature>
<dbReference type="Pfam" id="PF04290">
    <property type="entry name" value="DctQ"/>
    <property type="match status" value="1"/>
</dbReference>
<keyword evidence="6 9" id="KW-1133">Transmembrane helix</keyword>
<keyword evidence="2 9" id="KW-0813">Transport</keyword>
<accession>A0A1W6ZS26</accession>
<dbReference type="InterPro" id="IPR055348">
    <property type="entry name" value="DctQ"/>
</dbReference>
<feature type="transmembrane region" description="Helical" evidence="9">
    <location>
        <begin position="12"/>
        <end position="32"/>
    </location>
</feature>
<dbReference type="AlphaFoldDB" id="A0A1W6ZS26"/>
<evidence type="ECO:0000313" key="11">
    <source>
        <dbReference type="EMBL" id="ARP99910.1"/>
    </source>
</evidence>
<keyword evidence="4 9" id="KW-0997">Cell inner membrane</keyword>
<dbReference type="PANTHER" id="PTHR35011:SF4">
    <property type="entry name" value="SLL1102 PROTEIN"/>
    <property type="match status" value="1"/>
</dbReference>
<keyword evidence="3" id="KW-1003">Cell membrane</keyword>
<evidence type="ECO:0000256" key="3">
    <source>
        <dbReference type="ARBA" id="ARBA00022475"/>
    </source>
</evidence>
<dbReference type="KEGG" id="psin:CAK95_13070"/>
<comment type="subunit">
    <text evidence="9">The complex comprises the extracytoplasmic solute receptor protein and the two transmembrane proteins.</text>
</comment>
<sequence>MNRVLFLVDELSTWVGKTVAWCILILTFTTSYEVFSRYFFGAPTDWAFDVSYILYGTLFMLAGAYTLARNGHVRGDFLYRAWQPRTQAKLDLVLYLLFFFPGILALIYSGYGFAKMAWLMGERSSASPNGPIIWPFKWIIPITGVLMLLQGMVEVVRCGICIRTGEWPPRLHDVEEIDKIVLEKAEHGEIAVVKELEEIGQRKGAI</sequence>
<dbReference type="Proteomes" id="UP000194137">
    <property type="component" value="Chromosome"/>
</dbReference>
<keyword evidence="7 9" id="KW-0472">Membrane</keyword>
<evidence type="ECO:0000256" key="2">
    <source>
        <dbReference type="ARBA" id="ARBA00022448"/>
    </source>
</evidence>
<feature type="domain" description="Tripartite ATP-independent periplasmic transporters DctQ component" evidence="10">
    <location>
        <begin position="27"/>
        <end position="157"/>
    </location>
</feature>
<dbReference type="GO" id="GO:0005886">
    <property type="term" value="C:plasma membrane"/>
    <property type="evidence" value="ECO:0007669"/>
    <property type="project" value="UniProtKB-SubCell"/>
</dbReference>
<dbReference type="GO" id="GO:0022857">
    <property type="term" value="F:transmembrane transporter activity"/>
    <property type="evidence" value="ECO:0007669"/>
    <property type="project" value="UniProtKB-UniRule"/>
</dbReference>
<evidence type="ECO:0000256" key="1">
    <source>
        <dbReference type="ARBA" id="ARBA00004429"/>
    </source>
</evidence>
<gene>
    <name evidence="11" type="ORF">CAK95_13070</name>
</gene>
<proteinExistence type="inferred from homology"/>
<evidence type="ECO:0000313" key="12">
    <source>
        <dbReference type="Proteomes" id="UP000194137"/>
    </source>
</evidence>
<evidence type="ECO:0000256" key="8">
    <source>
        <dbReference type="ARBA" id="ARBA00038436"/>
    </source>
</evidence>
<comment type="subcellular location">
    <subcellularLocation>
        <location evidence="1 9">Cell inner membrane</location>
        <topology evidence="1 9">Multi-pass membrane protein</topology>
    </subcellularLocation>
</comment>
<keyword evidence="5 9" id="KW-0812">Transmembrane</keyword>
<feature type="transmembrane region" description="Helical" evidence="9">
    <location>
        <begin position="52"/>
        <end position="71"/>
    </location>
</feature>
<dbReference type="EMBL" id="CP021112">
    <property type="protein sequence ID" value="ARP99910.1"/>
    <property type="molecule type" value="Genomic_DNA"/>
</dbReference>
<reference evidence="11 12" key="1">
    <citation type="submission" date="2017-05" db="EMBL/GenBank/DDBJ databases">
        <title>Full genome sequence of Pseudorhodoplanes sinuspersici.</title>
        <authorList>
            <person name="Dastgheib S.M.M."/>
            <person name="Shavandi M."/>
            <person name="Tirandaz H."/>
        </authorList>
    </citation>
    <scope>NUCLEOTIDE SEQUENCE [LARGE SCALE GENOMIC DNA]</scope>
    <source>
        <strain evidence="11 12">RIPI110</strain>
    </source>
</reference>
<dbReference type="InterPro" id="IPR007387">
    <property type="entry name" value="TRAP_DctQ"/>
</dbReference>
<name>A0A1W6ZS26_9HYPH</name>